<keyword evidence="2" id="KW-1185">Reference proteome</keyword>
<dbReference type="AlphaFoldDB" id="A0A9P9INK9"/>
<evidence type="ECO:0000313" key="2">
    <source>
        <dbReference type="Proteomes" id="UP000700596"/>
    </source>
</evidence>
<protein>
    <submittedName>
        <fullName evidence="1">Uncharacterized protein</fullName>
    </submittedName>
</protein>
<evidence type="ECO:0000313" key="1">
    <source>
        <dbReference type="EMBL" id="KAH7126901.1"/>
    </source>
</evidence>
<dbReference type="EMBL" id="JAGMWT010000006">
    <property type="protein sequence ID" value="KAH7126901.1"/>
    <property type="molecule type" value="Genomic_DNA"/>
</dbReference>
<reference evidence="1" key="1">
    <citation type="journal article" date="2021" name="Nat. Commun.">
        <title>Genetic determinants of endophytism in the Arabidopsis root mycobiome.</title>
        <authorList>
            <person name="Mesny F."/>
            <person name="Miyauchi S."/>
            <person name="Thiergart T."/>
            <person name="Pickel B."/>
            <person name="Atanasova L."/>
            <person name="Karlsson M."/>
            <person name="Huettel B."/>
            <person name="Barry K.W."/>
            <person name="Haridas S."/>
            <person name="Chen C."/>
            <person name="Bauer D."/>
            <person name="Andreopoulos W."/>
            <person name="Pangilinan J."/>
            <person name="LaButti K."/>
            <person name="Riley R."/>
            <person name="Lipzen A."/>
            <person name="Clum A."/>
            <person name="Drula E."/>
            <person name="Henrissat B."/>
            <person name="Kohler A."/>
            <person name="Grigoriev I.V."/>
            <person name="Martin F.M."/>
            <person name="Hacquard S."/>
        </authorList>
    </citation>
    <scope>NUCLEOTIDE SEQUENCE</scope>
    <source>
        <strain evidence="1">MPI-CAGE-CH-0243</strain>
    </source>
</reference>
<name>A0A9P9INK9_9PLEO</name>
<sequence length="161" mass="17538">MASWYLWRSKRKAHSKGIEQRSSARAFCTQSSKVPSPQPWSSGRFPICECCRALHNASPPPGAMMCHRCSLSRDRGRDGLRLIAGIALALVSSHLASAPIRCNQSSSPWPAFPAIAFASSSPPAADHAALFLANLMHEPKKFGTENYSQVSLLHCQWSSSS</sequence>
<organism evidence="1 2">
    <name type="scientific">Dendryphion nanum</name>
    <dbReference type="NCBI Taxonomy" id="256645"/>
    <lineage>
        <taxon>Eukaryota</taxon>
        <taxon>Fungi</taxon>
        <taxon>Dikarya</taxon>
        <taxon>Ascomycota</taxon>
        <taxon>Pezizomycotina</taxon>
        <taxon>Dothideomycetes</taxon>
        <taxon>Pleosporomycetidae</taxon>
        <taxon>Pleosporales</taxon>
        <taxon>Torulaceae</taxon>
        <taxon>Dendryphion</taxon>
    </lineage>
</organism>
<accession>A0A9P9INK9</accession>
<comment type="caution">
    <text evidence="1">The sequence shown here is derived from an EMBL/GenBank/DDBJ whole genome shotgun (WGS) entry which is preliminary data.</text>
</comment>
<gene>
    <name evidence="1" type="ORF">B0J11DRAFT_289156</name>
</gene>
<dbReference type="Proteomes" id="UP000700596">
    <property type="component" value="Unassembled WGS sequence"/>
</dbReference>
<proteinExistence type="predicted"/>